<reference evidence="1 4" key="2">
    <citation type="submission" date="2020-05" db="EMBL/GenBank/DDBJ databases">
        <title>Genetic diversity of Pseudomonas cichorii.</title>
        <authorList>
            <person name="Tani S."/>
            <person name="Yagi H."/>
            <person name="Hashimoto S."/>
            <person name="Iiyama K."/>
            <person name="Furuya N."/>
        </authorList>
    </citation>
    <scope>NUCLEOTIDE SEQUENCE [LARGE SCALE GENOMIC DNA]</scope>
    <source>
        <strain evidence="1 4">LMG 2162</strain>
    </source>
</reference>
<proteinExistence type="predicted"/>
<dbReference type="Proteomes" id="UP000614982">
    <property type="component" value="Unassembled WGS sequence"/>
</dbReference>
<evidence type="ECO:0000313" key="3">
    <source>
        <dbReference type="Proteomes" id="UP000278332"/>
    </source>
</evidence>
<dbReference type="AlphaFoldDB" id="A0A3M4W497"/>
<dbReference type="EMBL" id="RBRY01000064">
    <property type="protein sequence ID" value="RMR58844.1"/>
    <property type="molecule type" value="Genomic_DNA"/>
</dbReference>
<dbReference type="GeneID" id="45541053"/>
<accession>A0A3M4W497</accession>
<gene>
    <name evidence="2" type="ORF">ALP84_00368</name>
    <name evidence="1" type="ORF">PSCICP_40500</name>
</gene>
<dbReference type="Proteomes" id="UP000278332">
    <property type="component" value="Unassembled WGS sequence"/>
</dbReference>
<dbReference type="EMBL" id="BLWA01000014">
    <property type="protein sequence ID" value="GFM94078.1"/>
    <property type="molecule type" value="Genomic_DNA"/>
</dbReference>
<keyword evidence="4" id="KW-1185">Reference proteome</keyword>
<sequence length="186" mass="20735">MPKSIVGNLPQFSIKAPPKKEAAKINAPQISQILQEASSTNFGAISLLVMEKRSMKPLFKGFNPEQITPKELTRAGMRLYNGGFIDNHTAELLSRTGDEFDKKGKAVNPDKQINALEFFAERIAEMKNKALMGDPYAKILLPDYVKAIHVIQNLYTFATTGTSMEMMKIKEAEKTGRPPLIPRPDK</sequence>
<comment type="caution">
    <text evidence="2">The sequence shown here is derived from an EMBL/GenBank/DDBJ whole genome shotgun (WGS) entry which is preliminary data.</text>
</comment>
<dbReference type="RefSeq" id="WP_038399752.1">
    <property type="nucleotide sequence ID" value="NZ_BLWA01000014.1"/>
</dbReference>
<dbReference type="OrthoDB" id="6932284at2"/>
<evidence type="ECO:0000313" key="4">
    <source>
        <dbReference type="Proteomes" id="UP000614982"/>
    </source>
</evidence>
<evidence type="ECO:0000313" key="2">
    <source>
        <dbReference type="EMBL" id="RMR58844.1"/>
    </source>
</evidence>
<evidence type="ECO:0000313" key="1">
    <source>
        <dbReference type="EMBL" id="GFM94078.1"/>
    </source>
</evidence>
<name>A0A3M4W497_PSECI</name>
<reference evidence="2 3" key="1">
    <citation type="submission" date="2018-08" db="EMBL/GenBank/DDBJ databases">
        <title>Recombination of ecologically and evolutionarily significant loci maintains genetic cohesion in the Pseudomonas syringae species complex.</title>
        <authorList>
            <person name="Dillon M."/>
            <person name="Thakur S."/>
            <person name="Almeida R.N.D."/>
            <person name="Weir B.S."/>
            <person name="Guttman D.S."/>
        </authorList>
    </citation>
    <scope>NUCLEOTIDE SEQUENCE [LARGE SCALE GENOMIC DNA]</scope>
    <source>
        <strain evidence="2 3">ICMP 6917</strain>
    </source>
</reference>
<protein>
    <submittedName>
        <fullName evidence="2">Uncharacterized protein</fullName>
    </submittedName>
</protein>
<organism evidence="2 3">
    <name type="scientific">Pseudomonas cichorii</name>
    <dbReference type="NCBI Taxonomy" id="36746"/>
    <lineage>
        <taxon>Bacteria</taxon>
        <taxon>Pseudomonadati</taxon>
        <taxon>Pseudomonadota</taxon>
        <taxon>Gammaproteobacteria</taxon>
        <taxon>Pseudomonadales</taxon>
        <taxon>Pseudomonadaceae</taxon>
        <taxon>Pseudomonas</taxon>
    </lineage>
</organism>